<proteinExistence type="predicted"/>
<sequence length="38" mass="4250">MTTGKINPFSKSTTFIQKDHKPLLGPPKKPTKMLIVII</sequence>
<reference evidence="1" key="1">
    <citation type="submission" date="2018-02" db="EMBL/GenBank/DDBJ databases">
        <title>Rhizophora mucronata_Transcriptome.</title>
        <authorList>
            <person name="Meera S.P."/>
            <person name="Sreeshan A."/>
            <person name="Augustine A."/>
        </authorList>
    </citation>
    <scope>NUCLEOTIDE SEQUENCE</scope>
    <source>
        <tissue evidence="1">Leaf</tissue>
    </source>
</reference>
<name>A0A2P2JWG9_RHIMU</name>
<dbReference type="AlphaFoldDB" id="A0A2P2JWG9"/>
<accession>A0A2P2JWG9</accession>
<organism evidence="1">
    <name type="scientific">Rhizophora mucronata</name>
    <name type="common">Asiatic mangrove</name>
    <dbReference type="NCBI Taxonomy" id="61149"/>
    <lineage>
        <taxon>Eukaryota</taxon>
        <taxon>Viridiplantae</taxon>
        <taxon>Streptophyta</taxon>
        <taxon>Embryophyta</taxon>
        <taxon>Tracheophyta</taxon>
        <taxon>Spermatophyta</taxon>
        <taxon>Magnoliopsida</taxon>
        <taxon>eudicotyledons</taxon>
        <taxon>Gunneridae</taxon>
        <taxon>Pentapetalae</taxon>
        <taxon>rosids</taxon>
        <taxon>fabids</taxon>
        <taxon>Malpighiales</taxon>
        <taxon>Rhizophoraceae</taxon>
        <taxon>Rhizophora</taxon>
    </lineage>
</organism>
<evidence type="ECO:0000313" key="1">
    <source>
        <dbReference type="EMBL" id="MBW97817.1"/>
    </source>
</evidence>
<protein>
    <submittedName>
        <fullName evidence="1">Uncharacterized protein</fullName>
    </submittedName>
</protein>
<dbReference type="EMBL" id="GGEC01017334">
    <property type="protein sequence ID" value="MBW97817.1"/>
    <property type="molecule type" value="Transcribed_RNA"/>
</dbReference>